<protein>
    <recommendedName>
        <fullName evidence="8">Endosomal/vacuolar adapter protein YPT35</fullName>
    </recommendedName>
    <alternativeName>
        <fullName evidence="9">PX domain-containing protein YPT35</fullName>
    </alternativeName>
</protein>
<evidence type="ECO:0000256" key="7">
    <source>
        <dbReference type="ARBA" id="ARBA00033728"/>
    </source>
</evidence>
<dbReference type="AlphaFoldDB" id="A0A9P4U3M2"/>
<comment type="subcellular location">
    <subcellularLocation>
        <location evidence="2">Endosome</location>
    </subcellularLocation>
    <subcellularLocation>
        <location evidence="1">Vacuole membrane</location>
        <topology evidence="1">Peripheral membrane protein</topology>
    </subcellularLocation>
</comment>
<dbReference type="Proteomes" id="UP000800235">
    <property type="component" value="Unassembled WGS sequence"/>
</dbReference>
<comment type="similarity">
    <text evidence="3">Belongs to the YPT35 family.</text>
</comment>
<evidence type="ECO:0000256" key="2">
    <source>
        <dbReference type="ARBA" id="ARBA00004177"/>
    </source>
</evidence>
<evidence type="ECO:0000256" key="5">
    <source>
        <dbReference type="ARBA" id="ARBA00022753"/>
    </source>
</evidence>
<organism evidence="11 12">
    <name type="scientific">Tothia fuscella</name>
    <dbReference type="NCBI Taxonomy" id="1048955"/>
    <lineage>
        <taxon>Eukaryota</taxon>
        <taxon>Fungi</taxon>
        <taxon>Dikarya</taxon>
        <taxon>Ascomycota</taxon>
        <taxon>Pezizomycotina</taxon>
        <taxon>Dothideomycetes</taxon>
        <taxon>Pleosporomycetidae</taxon>
        <taxon>Venturiales</taxon>
        <taxon>Cylindrosympodiaceae</taxon>
        <taxon>Tothia</taxon>
    </lineage>
</organism>
<dbReference type="OrthoDB" id="10254720at2759"/>
<sequence>MRLKIDCLDFQIQTVYPDQGQGSTKSMQVNVADDWSISTLVPNIKSLLRWRVSREQMIVPFSTPIPKIVVFILLHHTNSRDVQTVLYCTIHLQTRGKRRQFSGSRKIFDLLGWLFFWCIPFAYPTTQQPDIVSLHPCTPCTPFCKSHDLENGCMESMTLPGSAASPTIGKDGLATTTPTTDSSAEANLLSPPFWKTNFHDEPAASVERRSNRSQIQLEDHTEEFSDQFRALWAKGVAVDDYIIIRGAVGFGAYVVWNCTVDILDGGSMKIRRRYSEFDKLRHNLVQSFPQAGAALPEIPPKSILHKFQPKFLEKRKAGLDHFLK</sequence>
<evidence type="ECO:0000256" key="1">
    <source>
        <dbReference type="ARBA" id="ARBA00004148"/>
    </source>
</evidence>
<dbReference type="GO" id="GO:0032266">
    <property type="term" value="F:phosphatidylinositol-3-phosphate binding"/>
    <property type="evidence" value="ECO:0007669"/>
    <property type="project" value="InterPro"/>
</dbReference>
<gene>
    <name evidence="11" type="ORF">EJ08DRAFT_717764</name>
</gene>
<comment type="caution">
    <text evidence="11">The sequence shown here is derived from an EMBL/GenBank/DDBJ whole genome shotgun (WGS) entry which is preliminary data.</text>
</comment>
<dbReference type="GO" id="GO:0010008">
    <property type="term" value="C:endosome membrane"/>
    <property type="evidence" value="ECO:0007669"/>
    <property type="project" value="UniProtKB-SubCell"/>
</dbReference>
<keyword evidence="4" id="KW-0926">Vacuole</keyword>
<accession>A0A9P4U3M2</accession>
<dbReference type="Gene3D" id="3.30.1520.10">
    <property type="entry name" value="Phox-like domain"/>
    <property type="match status" value="1"/>
</dbReference>
<evidence type="ECO:0000313" key="11">
    <source>
        <dbReference type="EMBL" id="KAF2435756.1"/>
    </source>
</evidence>
<evidence type="ECO:0000256" key="3">
    <source>
        <dbReference type="ARBA" id="ARBA00007426"/>
    </source>
</evidence>
<dbReference type="SUPFAM" id="SSF64268">
    <property type="entry name" value="PX domain"/>
    <property type="match status" value="1"/>
</dbReference>
<evidence type="ECO:0000256" key="6">
    <source>
        <dbReference type="ARBA" id="ARBA00023136"/>
    </source>
</evidence>
<evidence type="ECO:0000313" key="12">
    <source>
        <dbReference type="Proteomes" id="UP000800235"/>
    </source>
</evidence>
<evidence type="ECO:0000256" key="8">
    <source>
        <dbReference type="ARBA" id="ARBA00033774"/>
    </source>
</evidence>
<dbReference type="InterPro" id="IPR037917">
    <property type="entry name" value="Ypt35_PX"/>
</dbReference>
<evidence type="ECO:0000256" key="4">
    <source>
        <dbReference type="ARBA" id="ARBA00022554"/>
    </source>
</evidence>
<evidence type="ECO:0000259" key="10">
    <source>
        <dbReference type="PROSITE" id="PS50195"/>
    </source>
</evidence>
<dbReference type="PANTHER" id="PTHR10555:SF170">
    <property type="entry name" value="FI18122P1"/>
    <property type="match status" value="1"/>
</dbReference>
<dbReference type="PROSITE" id="PS50195">
    <property type="entry name" value="PX"/>
    <property type="match status" value="1"/>
</dbReference>
<name>A0A9P4U3M2_9PEZI</name>
<dbReference type="PANTHER" id="PTHR10555">
    <property type="entry name" value="SORTING NEXIN"/>
    <property type="match status" value="1"/>
</dbReference>
<dbReference type="EMBL" id="MU007012">
    <property type="protein sequence ID" value="KAF2435756.1"/>
    <property type="molecule type" value="Genomic_DNA"/>
</dbReference>
<dbReference type="CDD" id="cd07280">
    <property type="entry name" value="PX_YPT35"/>
    <property type="match status" value="1"/>
</dbReference>
<keyword evidence="6" id="KW-0472">Membrane</keyword>
<comment type="function">
    <text evidence="7">Recruits the lipid transfer protein VPS13 to endosomal and vacuolar membranes.</text>
</comment>
<keyword evidence="5" id="KW-0967">Endosome</keyword>
<evidence type="ECO:0000256" key="9">
    <source>
        <dbReference type="ARBA" id="ARBA00033785"/>
    </source>
</evidence>
<dbReference type="Pfam" id="PF00787">
    <property type="entry name" value="PX"/>
    <property type="match status" value="1"/>
</dbReference>
<feature type="domain" description="PX" evidence="10">
    <location>
        <begin position="234"/>
        <end position="324"/>
    </location>
</feature>
<dbReference type="GO" id="GO:0005774">
    <property type="term" value="C:vacuolar membrane"/>
    <property type="evidence" value="ECO:0007669"/>
    <property type="project" value="UniProtKB-SubCell"/>
</dbReference>
<keyword evidence="12" id="KW-1185">Reference proteome</keyword>
<reference evidence="11" key="1">
    <citation type="journal article" date="2020" name="Stud. Mycol.">
        <title>101 Dothideomycetes genomes: a test case for predicting lifestyles and emergence of pathogens.</title>
        <authorList>
            <person name="Haridas S."/>
            <person name="Albert R."/>
            <person name="Binder M."/>
            <person name="Bloem J."/>
            <person name="Labutti K."/>
            <person name="Salamov A."/>
            <person name="Andreopoulos B."/>
            <person name="Baker S."/>
            <person name="Barry K."/>
            <person name="Bills G."/>
            <person name="Bluhm B."/>
            <person name="Cannon C."/>
            <person name="Castanera R."/>
            <person name="Culley D."/>
            <person name="Daum C."/>
            <person name="Ezra D."/>
            <person name="Gonzalez J."/>
            <person name="Henrissat B."/>
            <person name="Kuo A."/>
            <person name="Liang C."/>
            <person name="Lipzen A."/>
            <person name="Lutzoni F."/>
            <person name="Magnuson J."/>
            <person name="Mondo S."/>
            <person name="Nolan M."/>
            <person name="Ohm R."/>
            <person name="Pangilinan J."/>
            <person name="Park H.-J."/>
            <person name="Ramirez L."/>
            <person name="Alfaro M."/>
            <person name="Sun H."/>
            <person name="Tritt A."/>
            <person name="Yoshinaga Y."/>
            <person name="Zwiers L.-H."/>
            <person name="Turgeon B."/>
            <person name="Goodwin S."/>
            <person name="Spatafora J."/>
            <person name="Crous P."/>
            <person name="Grigoriev I."/>
        </authorList>
    </citation>
    <scope>NUCLEOTIDE SEQUENCE</scope>
    <source>
        <strain evidence="11">CBS 130266</strain>
    </source>
</reference>
<dbReference type="InterPro" id="IPR036871">
    <property type="entry name" value="PX_dom_sf"/>
</dbReference>
<dbReference type="InterPro" id="IPR001683">
    <property type="entry name" value="PX_dom"/>
</dbReference>
<proteinExistence type="inferred from homology"/>